<keyword evidence="3" id="KW-0804">Transcription</keyword>
<dbReference type="GO" id="GO:0043565">
    <property type="term" value="F:sequence-specific DNA binding"/>
    <property type="evidence" value="ECO:0007669"/>
    <property type="project" value="InterPro"/>
</dbReference>
<accession>A0A3B7ME76</accession>
<dbReference type="GO" id="GO:0003700">
    <property type="term" value="F:DNA-binding transcription factor activity"/>
    <property type="evidence" value="ECO:0007669"/>
    <property type="project" value="InterPro"/>
</dbReference>
<evidence type="ECO:0000259" key="5">
    <source>
        <dbReference type="PROSITE" id="PS01124"/>
    </source>
</evidence>
<keyword evidence="4" id="KW-0812">Transmembrane</keyword>
<evidence type="ECO:0000256" key="4">
    <source>
        <dbReference type="SAM" id="Phobius"/>
    </source>
</evidence>
<dbReference type="AlphaFoldDB" id="A0A3B7ME76"/>
<dbReference type="PROSITE" id="PS01124">
    <property type="entry name" value="HTH_ARAC_FAMILY_2"/>
    <property type="match status" value="1"/>
</dbReference>
<keyword evidence="4" id="KW-0472">Membrane</keyword>
<evidence type="ECO:0000256" key="3">
    <source>
        <dbReference type="ARBA" id="ARBA00023163"/>
    </source>
</evidence>
<dbReference type="PROSITE" id="PS00041">
    <property type="entry name" value="HTH_ARAC_FAMILY_1"/>
    <property type="match status" value="1"/>
</dbReference>
<dbReference type="OrthoDB" id="9779074at2"/>
<feature type="transmembrane region" description="Helical" evidence="4">
    <location>
        <begin position="132"/>
        <end position="153"/>
    </location>
</feature>
<feature type="transmembrane region" description="Helical" evidence="4">
    <location>
        <begin position="64"/>
        <end position="86"/>
    </location>
</feature>
<evidence type="ECO:0000313" key="7">
    <source>
        <dbReference type="Proteomes" id="UP000263900"/>
    </source>
</evidence>
<dbReference type="InterPro" id="IPR018062">
    <property type="entry name" value="HTH_AraC-typ_CS"/>
</dbReference>
<feature type="transmembrane region" description="Helical" evidence="4">
    <location>
        <begin position="174"/>
        <end position="193"/>
    </location>
</feature>
<dbReference type="PANTHER" id="PTHR43280:SF29">
    <property type="entry name" value="ARAC-FAMILY TRANSCRIPTIONAL REGULATOR"/>
    <property type="match status" value="1"/>
</dbReference>
<dbReference type="Pfam" id="PF12833">
    <property type="entry name" value="HTH_18"/>
    <property type="match status" value="1"/>
</dbReference>
<evidence type="ECO:0000256" key="2">
    <source>
        <dbReference type="ARBA" id="ARBA00023125"/>
    </source>
</evidence>
<proteinExistence type="predicted"/>
<keyword evidence="1" id="KW-0805">Transcription regulation</keyword>
<feature type="transmembrane region" description="Helical" evidence="4">
    <location>
        <begin position="34"/>
        <end position="52"/>
    </location>
</feature>
<sequence>MESWQTGILLIAAAQGIFLSVAMLLPNKKHGSRVFLGIMLLVLSLEVLNVWGMQVGYHHAPGLIPFWLLGSYLLIPPSCWLFTLSNTVTGFTFRKKHALWYLPAAIEIITESITWGYNRYSVAPISLLNIKAWWLATEIVPALWMLLVMIAGARRLVACARQPSGTAAFTGLHPARLLSIFILLALLTVLWVADAVLLLPVFTAIELVLVLVLFTLSFLSYARLPFFEVAPTIKAAPAVKSKLPLPPVFAAWNDQQELIRLQGVFEQGGLHKRSKLSLDELAGELNLPGRYVSYLINTYHAANFHHYINGWRVQEVIRKINDPAERHKTLLALALEAGFSSKSSFNQVFKDHTGKSPSQYFRQ</sequence>
<dbReference type="InterPro" id="IPR018060">
    <property type="entry name" value="HTH_AraC"/>
</dbReference>
<dbReference type="KEGG" id="pseg:D3H65_00695"/>
<dbReference type="SMART" id="SM00342">
    <property type="entry name" value="HTH_ARAC"/>
    <property type="match status" value="1"/>
</dbReference>
<evidence type="ECO:0000313" key="6">
    <source>
        <dbReference type="EMBL" id="AXY72582.1"/>
    </source>
</evidence>
<dbReference type="PANTHER" id="PTHR43280">
    <property type="entry name" value="ARAC-FAMILY TRANSCRIPTIONAL REGULATOR"/>
    <property type="match status" value="1"/>
</dbReference>
<reference evidence="6 7" key="1">
    <citation type="submission" date="2018-09" db="EMBL/GenBank/DDBJ databases">
        <title>Genome sequencing of strain 6GH32-13.</title>
        <authorList>
            <person name="Weon H.-Y."/>
            <person name="Heo J."/>
            <person name="Kwon S.-W."/>
        </authorList>
    </citation>
    <scope>NUCLEOTIDE SEQUENCE [LARGE SCALE GENOMIC DNA]</scope>
    <source>
        <strain evidence="6 7">5GH32-13</strain>
    </source>
</reference>
<keyword evidence="4" id="KW-1133">Transmembrane helix</keyword>
<feature type="transmembrane region" description="Helical" evidence="4">
    <location>
        <begin position="98"/>
        <end position="117"/>
    </location>
</feature>
<dbReference type="Proteomes" id="UP000263900">
    <property type="component" value="Chromosome"/>
</dbReference>
<feature type="domain" description="HTH araC/xylS-type" evidence="5">
    <location>
        <begin position="270"/>
        <end position="363"/>
    </location>
</feature>
<dbReference type="RefSeq" id="WP_119048420.1">
    <property type="nucleotide sequence ID" value="NZ_CP032157.1"/>
</dbReference>
<evidence type="ECO:0000256" key="1">
    <source>
        <dbReference type="ARBA" id="ARBA00023015"/>
    </source>
</evidence>
<feature type="transmembrane region" description="Helical" evidence="4">
    <location>
        <begin position="6"/>
        <end position="25"/>
    </location>
</feature>
<keyword evidence="7" id="KW-1185">Reference proteome</keyword>
<dbReference type="Gene3D" id="1.10.10.60">
    <property type="entry name" value="Homeodomain-like"/>
    <property type="match status" value="1"/>
</dbReference>
<organism evidence="6 7">
    <name type="scientific">Paraflavitalea soli</name>
    <dbReference type="NCBI Taxonomy" id="2315862"/>
    <lineage>
        <taxon>Bacteria</taxon>
        <taxon>Pseudomonadati</taxon>
        <taxon>Bacteroidota</taxon>
        <taxon>Chitinophagia</taxon>
        <taxon>Chitinophagales</taxon>
        <taxon>Chitinophagaceae</taxon>
        <taxon>Paraflavitalea</taxon>
    </lineage>
</organism>
<gene>
    <name evidence="6" type="ORF">D3H65_00695</name>
</gene>
<feature type="transmembrane region" description="Helical" evidence="4">
    <location>
        <begin position="199"/>
        <end position="219"/>
    </location>
</feature>
<dbReference type="EMBL" id="CP032157">
    <property type="protein sequence ID" value="AXY72582.1"/>
    <property type="molecule type" value="Genomic_DNA"/>
</dbReference>
<dbReference type="SUPFAM" id="SSF46689">
    <property type="entry name" value="Homeodomain-like"/>
    <property type="match status" value="1"/>
</dbReference>
<dbReference type="InterPro" id="IPR009057">
    <property type="entry name" value="Homeodomain-like_sf"/>
</dbReference>
<keyword evidence="2" id="KW-0238">DNA-binding</keyword>
<protein>
    <submittedName>
        <fullName evidence="6">AraC family transcriptional regulator</fullName>
    </submittedName>
</protein>
<name>A0A3B7ME76_9BACT</name>